<dbReference type="PANTHER" id="PTHR32071">
    <property type="entry name" value="TRANSCRIPTIONAL REGULATORY PROTEIN"/>
    <property type="match status" value="1"/>
</dbReference>
<gene>
    <name evidence="8" type="ORF">JOF36_000272</name>
</gene>
<organism evidence="8 9">
    <name type="scientific">Pseudonocardia parietis</name>
    <dbReference type="NCBI Taxonomy" id="570936"/>
    <lineage>
        <taxon>Bacteria</taxon>
        <taxon>Bacillati</taxon>
        <taxon>Actinomycetota</taxon>
        <taxon>Actinomycetes</taxon>
        <taxon>Pseudonocardiales</taxon>
        <taxon>Pseudonocardiaceae</taxon>
        <taxon>Pseudonocardia</taxon>
    </lineage>
</organism>
<keyword evidence="5" id="KW-0804">Transcription</keyword>
<evidence type="ECO:0000256" key="2">
    <source>
        <dbReference type="ARBA" id="ARBA00022840"/>
    </source>
</evidence>
<evidence type="ECO:0000259" key="7">
    <source>
        <dbReference type="PROSITE" id="PS50045"/>
    </source>
</evidence>
<accession>A0ABS4VKY5</accession>
<feature type="region of interest" description="Disordered" evidence="6">
    <location>
        <begin position="306"/>
        <end position="325"/>
    </location>
</feature>
<dbReference type="Pfam" id="PF02954">
    <property type="entry name" value="HTH_8"/>
    <property type="match status" value="1"/>
</dbReference>
<comment type="caution">
    <text evidence="8">The sequence shown here is derived from an EMBL/GenBank/DDBJ whole genome shotgun (WGS) entry which is preliminary data.</text>
</comment>
<reference evidence="8 9" key="1">
    <citation type="submission" date="2021-03" db="EMBL/GenBank/DDBJ databases">
        <title>Sequencing the genomes of 1000 actinobacteria strains.</title>
        <authorList>
            <person name="Klenk H.-P."/>
        </authorList>
    </citation>
    <scope>NUCLEOTIDE SEQUENCE [LARGE SCALE GENOMIC DNA]</scope>
    <source>
        <strain evidence="8 9">DSM 45256</strain>
    </source>
</reference>
<proteinExistence type="predicted"/>
<dbReference type="InterPro" id="IPR003018">
    <property type="entry name" value="GAF"/>
</dbReference>
<dbReference type="InterPro" id="IPR029016">
    <property type="entry name" value="GAF-like_dom_sf"/>
</dbReference>
<evidence type="ECO:0000256" key="3">
    <source>
        <dbReference type="ARBA" id="ARBA00023015"/>
    </source>
</evidence>
<dbReference type="Pfam" id="PF25601">
    <property type="entry name" value="AAA_lid_14"/>
    <property type="match status" value="1"/>
</dbReference>
<protein>
    <submittedName>
        <fullName evidence="8">Transcriptional regulator of acetoin/glycerol metabolism</fullName>
    </submittedName>
</protein>
<evidence type="ECO:0000256" key="5">
    <source>
        <dbReference type="ARBA" id="ARBA00023163"/>
    </source>
</evidence>
<evidence type="ECO:0000256" key="4">
    <source>
        <dbReference type="ARBA" id="ARBA00023125"/>
    </source>
</evidence>
<dbReference type="Gene3D" id="1.10.10.60">
    <property type="entry name" value="Homeodomain-like"/>
    <property type="match status" value="1"/>
</dbReference>
<name>A0ABS4VKY5_9PSEU</name>
<evidence type="ECO:0000313" key="8">
    <source>
        <dbReference type="EMBL" id="MBP2364576.1"/>
    </source>
</evidence>
<dbReference type="InterPro" id="IPR002197">
    <property type="entry name" value="HTH_Fis"/>
</dbReference>
<dbReference type="EMBL" id="JAGINU010000001">
    <property type="protein sequence ID" value="MBP2364576.1"/>
    <property type="molecule type" value="Genomic_DNA"/>
</dbReference>
<dbReference type="SUPFAM" id="SSF52540">
    <property type="entry name" value="P-loop containing nucleoside triphosphate hydrolases"/>
    <property type="match status" value="1"/>
</dbReference>
<feature type="domain" description="Sigma-54 factor interaction" evidence="7">
    <location>
        <begin position="340"/>
        <end position="518"/>
    </location>
</feature>
<keyword evidence="4" id="KW-0238">DNA-binding</keyword>
<dbReference type="InterPro" id="IPR058031">
    <property type="entry name" value="AAA_lid_NorR"/>
</dbReference>
<keyword evidence="2" id="KW-0067">ATP-binding</keyword>
<dbReference type="SUPFAM" id="SSF46689">
    <property type="entry name" value="Homeodomain-like"/>
    <property type="match status" value="1"/>
</dbReference>
<keyword evidence="1" id="KW-0547">Nucleotide-binding</keyword>
<dbReference type="RefSeq" id="WP_245350608.1">
    <property type="nucleotide sequence ID" value="NZ_JAGINU010000001.1"/>
</dbReference>
<evidence type="ECO:0000256" key="1">
    <source>
        <dbReference type="ARBA" id="ARBA00022741"/>
    </source>
</evidence>
<dbReference type="Pfam" id="PF01590">
    <property type="entry name" value="GAF"/>
    <property type="match status" value="1"/>
</dbReference>
<dbReference type="PROSITE" id="PS50045">
    <property type="entry name" value="SIGMA54_INTERACT_4"/>
    <property type="match status" value="1"/>
</dbReference>
<evidence type="ECO:0000256" key="6">
    <source>
        <dbReference type="SAM" id="MobiDB-lite"/>
    </source>
</evidence>
<dbReference type="InterPro" id="IPR009057">
    <property type="entry name" value="Homeodomain-like_sf"/>
</dbReference>
<sequence length="587" mass="63122">MRNEIRNLPTLSSAERDRIRRSREALVGGGLLDAPPGSTGVPQHIEKSWRRCVGDSVPVAGVEIGYREPGDALSALRRAAGPVLDRLKDSLADVPVAMVLSDATGRIVQRHAALRRQRTVMDRASAAEGFDFSERSIGTNGIGTVLAERRPMLVRGPEHYNVFLERLTCAGTPIVEPYTGRLVGTFSLACSVRDVHPLMTVLAGDIGRQIEERITEDAGDRHRGLVQAYLSLDRAPGAALVVDEETVLANRLGLHHTGPELHALLWPFLDEQGPSRAQKMQIPLADGMHEAIVEPVHDGGRRAYSVRLSPRRPGGTPAGSGATGGVRLPAPAREPLHFHPDVHRQLETAVRHHELVALTGASGTGKLRTALRTLRTQEVEEPLVLEPHLDPGWFDAASAAASAGRGVVIRRIHAAPSPTPAQVQALTASGVPVALTADLDAATDTVLGLVRQVATTVRLPALAQSREHLPALVRAMLAELPEPESATRFSAPAWDRLTAWHWPGNLAELRNTLLVLARRAGGGTVDADDLPDELRSVRRSAGLLESAEREAVAEALRSSGGNRSRAAQALGIGRTTLYRKMREFGLT</sequence>
<evidence type="ECO:0000313" key="9">
    <source>
        <dbReference type="Proteomes" id="UP001519295"/>
    </source>
</evidence>
<dbReference type="Gene3D" id="3.30.450.40">
    <property type="match status" value="1"/>
</dbReference>
<dbReference type="Gene3D" id="1.10.8.60">
    <property type="match status" value="1"/>
</dbReference>
<dbReference type="InterPro" id="IPR027417">
    <property type="entry name" value="P-loop_NTPase"/>
</dbReference>
<dbReference type="PRINTS" id="PR01590">
    <property type="entry name" value="HTHFIS"/>
</dbReference>
<keyword evidence="9" id="KW-1185">Reference proteome</keyword>
<dbReference type="Proteomes" id="UP001519295">
    <property type="component" value="Unassembled WGS sequence"/>
</dbReference>
<dbReference type="InterPro" id="IPR002078">
    <property type="entry name" value="Sigma_54_int"/>
</dbReference>
<keyword evidence="3" id="KW-0805">Transcription regulation</keyword>